<dbReference type="Pfam" id="PF13359">
    <property type="entry name" value="DDE_Tnp_4"/>
    <property type="match status" value="1"/>
</dbReference>
<dbReference type="GO" id="GO:0046872">
    <property type="term" value="F:metal ion binding"/>
    <property type="evidence" value="ECO:0007669"/>
    <property type="project" value="UniProtKB-KW"/>
</dbReference>
<dbReference type="AlphaFoldDB" id="A0A819FZ13"/>
<evidence type="ECO:0000256" key="2">
    <source>
        <dbReference type="ARBA" id="ARBA00022723"/>
    </source>
</evidence>
<dbReference type="Gene3D" id="2.120.10.30">
    <property type="entry name" value="TolB, C-terminal domain"/>
    <property type="match status" value="1"/>
</dbReference>
<comment type="cofactor">
    <cofactor evidence="1">
        <name>a divalent metal cation</name>
        <dbReference type="ChEBI" id="CHEBI:60240"/>
    </cofactor>
</comment>
<dbReference type="EMBL" id="CAJOBD010002378">
    <property type="protein sequence ID" value="CAF3877515.1"/>
    <property type="molecule type" value="Genomic_DNA"/>
</dbReference>
<dbReference type="InterPro" id="IPR011042">
    <property type="entry name" value="6-blade_b-propeller_TolB-like"/>
</dbReference>
<comment type="caution">
    <text evidence="4">The sequence shown here is derived from an EMBL/GenBank/DDBJ whole genome shotgun (WGS) entry which is preliminary data.</text>
</comment>
<dbReference type="PANTHER" id="PTHR23080:SF143">
    <property type="entry name" value="SI:DKEY-56D12.4"/>
    <property type="match status" value="1"/>
</dbReference>
<dbReference type="CDD" id="cd05819">
    <property type="entry name" value="NHL"/>
    <property type="match status" value="1"/>
</dbReference>
<accession>A0A819FZ13</accession>
<gene>
    <name evidence="4" type="ORF">JBS370_LOCUS19659</name>
</gene>
<organism evidence="4 5">
    <name type="scientific">Rotaria sordida</name>
    <dbReference type="NCBI Taxonomy" id="392033"/>
    <lineage>
        <taxon>Eukaryota</taxon>
        <taxon>Metazoa</taxon>
        <taxon>Spiralia</taxon>
        <taxon>Gnathifera</taxon>
        <taxon>Rotifera</taxon>
        <taxon>Eurotatoria</taxon>
        <taxon>Bdelloidea</taxon>
        <taxon>Philodinida</taxon>
        <taxon>Philodinidae</taxon>
        <taxon>Rotaria</taxon>
    </lineage>
</organism>
<sequence length="374" mass="41554">MKIVADHQFLESPMGIYVDRKGNLYVGDMGKNRIVKYLANNQGIQIIGQGEIEAPSGIFVDEDGDGAVYISDTDGNRILKYLSGSTTGGVTVAGGQGEGNGLNQLSGPFQVLVDSTTGMLFISDMINKRIVKWAKGAKQGEVLSGTTSLQWAAGMKFDYAWNLFVVEQKQRPWSEWSRGNGSCIQHTGHDIEQVQLLYNILYSPVYSKLILLFDDMDDETTIHGPEESHKLIVDSTFVAIYQPEDSEQLHVSKCYPGSVHDITILRESGLLEHTKEHLQIIADTGYIGEQYVITPKKKSRGGELTAEDKDINRSISSARVAIENINQRIKTYTILRSTYKGTYDDLDKITKISRVVAALCNLKLSKNPIRKSRI</sequence>
<dbReference type="Proteomes" id="UP000663836">
    <property type="component" value="Unassembled WGS sequence"/>
</dbReference>
<evidence type="ECO:0000313" key="4">
    <source>
        <dbReference type="EMBL" id="CAF3877515.1"/>
    </source>
</evidence>
<reference evidence="4" key="1">
    <citation type="submission" date="2021-02" db="EMBL/GenBank/DDBJ databases">
        <authorList>
            <person name="Nowell W R."/>
        </authorList>
    </citation>
    <scope>NUCLEOTIDE SEQUENCE</scope>
</reference>
<protein>
    <recommendedName>
        <fullName evidence="3">DDE Tnp4 domain-containing protein</fullName>
    </recommendedName>
</protein>
<dbReference type="PANTHER" id="PTHR23080">
    <property type="entry name" value="THAP DOMAIN PROTEIN"/>
    <property type="match status" value="1"/>
</dbReference>
<evidence type="ECO:0000313" key="5">
    <source>
        <dbReference type="Proteomes" id="UP000663836"/>
    </source>
</evidence>
<evidence type="ECO:0000256" key="1">
    <source>
        <dbReference type="ARBA" id="ARBA00001968"/>
    </source>
</evidence>
<feature type="domain" description="DDE Tnp4" evidence="3">
    <location>
        <begin position="246"/>
        <end position="361"/>
    </location>
</feature>
<dbReference type="InterPro" id="IPR027806">
    <property type="entry name" value="HARBI1_dom"/>
</dbReference>
<dbReference type="SUPFAM" id="SSF101898">
    <property type="entry name" value="NHL repeat"/>
    <property type="match status" value="1"/>
</dbReference>
<proteinExistence type="predicted"/>
<keyword evidence="2" id="KW-0479">Metal-binding</keyword>
<evidence type="ECO:0000259" key="3">
    <source>
        <dbReference type="Pfam" id="PF13359"/>
    </source>
</evidence>
<name>A0A819FZ13_9BILA</name>